<reference evidence="2" key="1">
    <citation type="journal article" date="2019" name="Int. J. Syst. Evol. Microbiol.">
        <title>The Global Catalogue of Microorganisms (GCM) 10K type strain sequencing project: providing services to taxonomists for standard genome sequencing and annotation.</title>
        <authorList>
            <consortium name="The Broad Institute Genomics Platform"/>
            <consortium name="The Broad Institute Genome Sequencing Center for Infectious Disease"/>
            <person name="Wu L."/>
            <person name="Ma J."/>
        </authorList>
    </citation>
    <scope>NUCLEOTIDE SEQUENCE [LARGE SCALE GENOMIC DNA]</scope>
    <source>
        <strain evidence="2">JCM 14546</strain>
    </source>
</reference>
<comment type="caution">
    <text evidence="1">The sequence shown here is derived from an EMBL/GenBank/DDBJ whole genome shotgun (WGS) entry which is preliminary data.</text>
</comment>
<evidence type="ECO:0000313" key="2">
    <source>
        <dbReference type="Proteomes" id="UP001500755"/>
    </source>
</evidence>
<protein>
    <submittedName>
        <fullName evidence="1">Gamma-glutamyltransferase</fullName>
    </submittedName>
</protein>
<dbReference type="InterPro" id="IPR043137">
    <property type="entry name" value="GGT_ssub_C"/>
</dbReference>
<dbReference type="Gene3D" id="3.60.20.40">
    <property type="match status" value="1"/>
</dbReference>
<evidence type="ECO:0000313" key="1">
    <source>
        <dbReference type="EMBL" id="GAA1999580.1"/>
    </source>
</evidence>
<gene>
    <name evidence="1" type="ORF">GCM10009755_03960</name>
</gene>
<dbReference type="InterPro" id="IPR029055">
    <property type="entry name" value="Ntn_hydrolases_N"/>
</dbReference>
<organism evidence="1 2">
    <name type="scientific">Brevibacterium samyangense</name>
    <dbReference type="NCBI Taxonomy" id="366888"/>
    <lineage>
        <taxon>Bacteria</taxon>
        <taxon>Bacillati</taxon>
        <taxon>Actinomycetota</taxon>
        <taxon>Actinomycetes</taxon>
        <taxon>Micrococcales</taxon>
        <taxon>Brevibacteriaceae</taxon>
        <taxon>Brevibacterium</taxon>
    </lineage>
</organism>
<keyword evidence="2" id="KW-1185">Reference proteome</keyword>
<sequence>MNNQRAVSTAHTLATEAGRRMYEADGNAVDAAIAADAVLTVVYPHNTSLGGDLIALVATGTDAPVLVDGFGWAPAGVDAEAWRTEHPGAERVPARGPKAITLPGTARGWQFLHSTYGSLPWADVLAPAIEAARDGFEIAPSVRKAIDTTAKAGDHGLRFVEGFFGPDWATRTEFSNPALAATYERLAAAGPADFYEGELASAVLSYLRSIRPEWTAEDLSDYEVRTRGSLSTTFAGHTVHTGPAPCQGFSFLRFLEGLKLDLGAEAEAGSVTEEQIAGAWVESFARSDMLRDSILTEGVADETLMDLGLPQRDDSVPTPPADGDTVGVAASDGTLSISLVQSLYSGFGAWEFDPATGIVFQNRGSMFSLDPASPQFVSGRRRPPHTLMPVLVTDADGTVELVQSTMGGKGQAQIHARLFMHLVQGGTPDEAVALPRWVSGVRLPDDTPWSVNIEEDVPAAVQAVLAAATPEDVKTTAPLTDWMGHANVIDRRGPEVLAASDPRADGSAWVG</sequence>
<dbReference type="PANTHER" id="PTHR43881">
    <property type="entry name" value="GAMMA-GLUTAMYLTRANSPEPTIDASE (AFU_ORTHOLOGUE AFUA_4G13580)"/>
    <property type="match status" value="1"/>
</dbReference>
<accession>A0ABP5EMR6</accession>
<dbReference type="InterPro" id="IPR052896">
    <property type="entry name" value="GGT-like_enzyme"/>
</dbReference>
<dbReference type="Pfam" id="PF01019">
    <property type="entry name" value="G_glu_transpept"/>
    <property type="match status" value="1"/>
</dbReference>
<dbReference type="PANTHER" id="PTHR43881:SF1">
    <property type="entry name" value="GAMMA-GLUTAMYLTRANSPEPTIDASE (AFU_ORTHOLOGUE AFUA_4G13580)"/>
    <property type="match status" value="1"/>
</dbReference>
<dbReference type="EMBL" id="BAAANO010000004">
    <property type="protein sequence ID" value="GAA1999580.1"/>
    <property type="molecule type" value="Genomic_DNA"/>
</dbReference>
<proteinExistence type="predicted"/>
<dbReference type="Proteomes" id="UP001500755">
    <property type="component" value="Unassembled WGS sequence"/>
</dbReference>
<dbReference type="PRINTS" id="PR01210">
    <property type="entry name" value="GGTRANSPTASE"/>
</dbReference>
<dbReference type="SUPFAM" id="SSF56235">
    <property type="entry name" value="N-terminal nucleophile aminohydrolases (Ntn hydrolases)"/>
    <property type="match status" value="1"/>
</dbReference>
<dbReference type="RefSeq" id="WP_344306492.1">
    <property type="nucleotide sequence ID" value="NZ_BAAANO010000004.1"/>
</dbReference>
<name>A0ABP5EMR6_9MICO</name>